<dbReference type="OrthoDB" id="3545167at2759"/>
<keyword evidence="1" id="KW-0812">Transmembrane</keyword>
<keyword evidence="1" id="KW-0472">Membrane</keyword>
<gene>
    <name evidence="2" type="ORF">B0T10DRAFT_608312</name>
</gene>
<evidence type="ECO:0000313" key="2">
    <source>
        <dbReference type="EMBL" id="KAH6885886.1"/>
    </source>
</evidence>
<feature type="transmembrane region" description="Helical" evidence="1">
    <location>
        <begin position="28"/>
        <end position="50"/>
    </location>
</feature>
<keyword evidence="1" id="KW-1133">Transmembrane helix</keyword>
<comment type="caution">
    <text evidence="2">The sequence shown here is derived from an EMBL/GenBank/DDBJ whole genome shotgun (WGS) entry which is preliminary data.</text>
</comment>
<keyword evidence="3" id="KW-1185">Reference proteome</keyword>
<evidence type="ECO:0000256" key="1">
    <source>
        <dbReference type="SAM" id="Phobius"/>
    </source>
</evidence>
<dbReference type="Proteomes" id="UP000777438">
    <property type="component" value="Unassembled WGS sequence"/>
</dbReference>
<organism evidence="2 3">
    <name type="scientific">Thelonectria olida</name>
    <dbReference type="NCBI Taxonomy" id="1576542"/>
    <lineage>
        <taxon>Eukaryota</taxon>
        <taxon>Fungi</taxon>
        <taxon>Dikarya</taxon>
        <taxon>Ascomycota</taxon>
        <taxon>Pezizomycotina</taxon>
        <taxon>Sordariomycetes</taxon>
        <taxon>Hypocreomycetidae</taxon>
        <taxon>Hypocreales</taxon>
        <taxon>Nectriaceae</taxon>
        <taxon>Thelonectria</taxon>
    </lineage>
</organism>
<evidence type="ECO:0000313" key="3">
    <source>
        <dbReference type="Proteomes" id="UP000777438"/>
    </source>
</evidence>
<dbReference type="EMBL" id="JAGPYM010000017">
    <property type="protein sequence ID" value="KAH6885886.1"/>
    <property type="molecule type" value="Genomic_DNA"/>
</dbReference>
<protein>
    <submittedName>
        <fullName evidence="2">Uncharacterized protein</fullName>
    </submittedName>
</protein>
<accession>A0A9P8W282</accession>
<proteinExistence type="predicted"/>
<reference evidence="2 3" key="1">
    <citation type="journal article" date="2021" name="Nat. Commun.">
        <title>Genetic determinants of endophytism in the Arabidopsis root mycobiome.</title>
        <authorList>
            <person name="Mesny F."/>
            <person name="Miyauchi S."/>
            <person name="Thiergart T."/>
            <person name="Pickel B."/>
            <person name="Atanasova L."/>
            <person name="Karlsson M."/>
            <person name="Huettel B."/>
            <person name="Barry K.W."/>
            <person name="Haridas S."/>
            <person name="Chen C."/>
            <person name="Bauer D."/>
            <person name="Andreopoulos W."/>
            <person name="Pangilinan J."/>
            <person name="LaButti K."/>
            <person name="Riley R."/>
            <person name="Lipzen A."/>
            <person name="Clum A."/>
            <person name="Drula E."/>
            <person name="Henrissat B."/>
            <person name="Kohler A."/>
            <person name="Grigoriev I.V."/>
            <person name="Martin F.M."/>
            <person name="Hacquard S."/>
        </authorList>
    </citation>
    <scope>NUCLEOTIDE SEQUENCE [LARGE SCALE GENOMIC DNA]</scope>
    <source>
        <strain evidence="2 3">MPI-CAGE-CH-0241</strain>
    </source>
</reference>
<dbReference type="AlphaFoldDB" id="A0A9P8W282"/>
<name>A0A9P8W282_9HYPO</name>
<sequence length="240" mass="26176">MIDRTQCQTHTRNPWGKPNHRYDYRIRYAAMGTLCFTILAVAIAGTVIAVEKSRHDLDALGDILVHLAAATETAHGCEAYFKPDICCPLLTVCFETKWSPSGIYCCADKDACIASEKHPPQCVAHTTQCGRGLGGGCCPEGTICSPDGCLRKVTHPSKFKDAGREGTRIEEHWIPKNTSIVNKTVREGTSTTKASQKFETGVKFGEVGLAKSGGCRQVRWSTLQIVVMLVMTVQLLVLCS</sequence>